<sequence>MKPTRFVFSVFLFLFAVQPFSFSADLFDAKTIAHAAKLRQAALEKNHAYDLVESLTVEVGPRPAGSEADRRAVAWAEAKLKKLGFDAVYTEEVPVTHWERGEEEAMITLPFPQKLHVTALGHSIGTPELGLEAEVVEVASLEALTQMPADKIRGKIVFINHPMEKSRDGSTYGKTVPGRVRGAVEAARLGAVGIIIRSVGTDSHRFAHTGMMRYQDDVARIPAAAISNPDADMLHLQFGYGVPVRLHMRLTCRLLGQQMSANVIGEIKGRDKPEEVVVIGAHLDSWDLGTGALDDGAGVGIVVAAAKVIKDGGKRPSRTIRVILFANEESGLEGAQAYVLRHRQELDRIIVGAESDFGADRVWRFSTRVQPDALPIMDEIAKVLAPLGIERGDNEAFGGPDMTPFRLSGVPVVSLIQDGTDYFDFHHTADDTLDKVDPEKLSQNVAAYVVFAYMAAEAPTHFGRIEMTPSSP</sequence>
<keyword evidence="11" id="KW-0378">Hydrolase</keyword>
<organism evidence="23 24">
    <name type="scientific">Sulfidibacter corallicola</name>
    <dbReference type="NCBI Taxonomy" id="2818388"/>
    <lineage>
        <taxon>Bacteria</taxon>
        <taxon>Pseudomonadati</taxon>
        <taxon>Acidobacteriota</taxon>
        <taxon>Holophagae</taxon>
        <taxon>Acanthopleuribacterales</taxon>
        <taxon>Acanthopleuribacteraceae</taxon>
        <taxon>Sulfidibacter</taxon>
    </lineage>
</organism>
<keyword evidence="7" id="KW-0121">Carboxypeptidase</keyword>
<evidence type="ECO:0000256" key="5">
    <source>
        <dbReference type="ARBA" id="ARBA00014116"/>
    </source>
</evidence>
<evidence type="ECO:0000256" key="16">
    <source>
        <dbReference type="ARBA" id="ARBA00023145"/>
    </source>
</evidence>
<dbReference type="SUPFAM" id="SSF53187">
    <property type="entry name" value="Zn-dependent exopeptidases"/>
    <property type="match status" value="1"/>
</dbReference>
<name>A0A8A4TT72_SULCO</name>
<dbReference type="GO" id="GO:0005764">
    <property type="term" value="C:lysosome"/>
    <property type="evidence" value="ECO:0007669"/>
    <property type="project" value="UniProtKB-SubCell"/>
</dbReference>
<evidence type="ECO:0000256" key="15">
    <source>
        <dbReference type="ARBA" id="ARBA00023049"/>
    </source>
</evidence>
<evidence type="ECO:0000256" key="14">
    <source>
        <dbReference type="ARBA" id="ARBA00023034"/>
    </source>
</evidence>
<evidence type="ECO:0000256" key="12">
    <source>
        <dbReference type="ARBA" id="ARBA00022824"/>
    </source>
</evidence>
<keyword evidence="16" id="KW-0865">Zymogen</keyword>
<evidence type="ECO:0000256" key="9">
    <source>
        <dbReference type="ARBA" id="ARBA00022723"/>
    </source>
</evidence>
<evidence type="ECO:0000256" key="11">
    <source>
        <dbReference type="ARBA" id="ARBA00022801"/>
    </source>
</evidence>
<dbReference type="RefSeq" id="WP_237382832.1">
    <property type="nucleotide sequence ID" value="NZ_CP071793.1"/>
</dbReference>
<evidence type="ECO:0000256" key="6">
    <source>
        <dbReference type="ARBA" id="ARBA00022525"/>
    </source>
</evidence>
<evidence type="ECO:0000313" key="24">
    <source>
        <dbReference type="Proteomes" id="UP000663929"/>
    </source>
</evidence>
<dbReference type="Gene3D" id="3.50.30.30">
    <property type="match status" value="1"/>
</dbReference>
<dbReference type="PANTHER" id="PTHR12053">
    <property type="entry name" value="PROTEASE FAMILY M28 PLASMA GLUTAMATE CARBOXYPEPTIDASE-RELATED"/>
    <property type="match status" value="1"/>
</dbReference>
<dbReference type="GO" id="GO:0070573">
    <property type="term" value="F:metallodipeptidase activity"/>
    <property type="evidence" value="ECO:0007669"/>
    <property type="project" value="InterPro"/>
</dbReference>
<keyword evidence="8" id="KW-0645">Protease</keyword>
<feature type="signal peptide" evidence="21">
    <location>
        <begin position="1"/>
        <end position="23"/>
    </location>
</feature>
<dbReference type="GO" id="GO:0005576">
    <property type="term" value="C:extracellular region"/>
    <property type="evidence" value="ECO:0007669"/>
    <property type="project" value="UniProtKB-SubCell"/>
</dbReference>
<evidence type="ECO:0000256" key="7">
    <source>
        <dbReference type="ARBA" id="ARBA00022645"/>
    </source>
</evidence>
<evidence type="ECO:0000256" key="8">
    <source>
        <dbReference type="ARBA" id="ARBA00022670"/>
    </source>
</evidence>
<accession>A0A8A4TT72</accession>
<keyword evidence="17" id="KW-0325">Glycoprotein</keyword>
<evidence type="ECO:0000256" key="4">
    <source>
        <dbReference type="ARBA" id="ARBA00004613"/>
    </source>
</evidence>
<keyword evidence="14" id="KW-0333">Golgi apparatus</keyword>
<keyword evidence="15" id="KW-0482">Metalloprotease</keyword>
<protein>
    <recommendedName>
        <fullName evidence="5">Carboxypeptidase Q</fullName>
    </recommendedName>
    <alternativeName>
        <fullName evidence="20">Plasma glutamate carboxypeptidase</fullName>
    </alternativeName>
</protein>
<comment type="subcellular location">
    <subcellularLocation>
        <location evidence="1">Endoplasmic reticulum</location>
    </subcellularLocation>
    <subcellularLocation>
        <location evidence="3">Golgi apparatus</location>
    </subcellularLocation>
    <subcellularLocation>
        <location evidence="2">Lysosome</location>
    </subcellularLocation>
    <subcellularLocation>
        <location evidence="4">Secreted</location>
    </subcellularLocation>
</comment>
<keyword evidence="12" id="KW-0256">Endoplasmic reticulum</keyword>
<gene>
    <name evidence="23" type="ORF">J3U87_09660</name>
</gene>
<feature type="chain" id="PRO_5035266172" description="Carboxypeptidase Q" evidence="21">
    <location>
        <begin position="24"/>
        <end position="472"/>
    </location>
</feature>
<dbReference type="KEGG" id="scor:J3U87_09660"/>
<dbReference type="Gene3D" id="3.40.630.10">
    <property type="entry name" value="Zn peptidases"/>
    <property type="match status" value="1"/>
</dbReference>
<evidence type="ECO:0000256" key="18">
    <source>
        <dbReference type="ARBA" id="ARBA00023228"/>
    </source>
</evidence>
<evidence type="ECO:0000256" key="19">
    <source>
        <dbReference type="ARBA" id="ARBA00025833"/>
    </source>
</evidence>
<evidence type="ECO:0000256" key="1">
    <source>
        <dbReference type="ARBA" id="ARBA00004240"/>
    </source>
</evidence>
<keyword evidence="10 21" id="KW-0732">Signal</keyword>
<keyword evidence="18" id="KW-0458">Lysosome</keyword>
<keyword evidence="6" id="KW-0964">Secreted</keyword>
<dbReference type="Pfam" id="PF04389">
    <property type="entry name" value="Peptidase_M28"/>
    <property type="match status" value="1"/>
</dbReference>
<keyword evidence="9" id="KW-0479">Metal-binding</keyword>
<reference evidence="23" key="1">
    <citation type="submission" date="2021-03" db="EMBL/GenBank/DDBJ databases">
        <title>Acanthopleuribacteraceae sp. M133.</title>
        <authorList>
            <person name="Wang G."/>
        </authorList>
    </citation>
    <scope>NUCLEOTIDE SEQUENCE</scope>
    <source>
        <strain evidence="23">M133</strain>
    </source>
</reference>
<evidence type="ECO:0000256" key="20">
    <source>
        <dbReference type="ARBA" id="ARBA00033328"/>
    </source>
</evidence>
<evidence type="ECO:0000256" key="13">
    <source>
        <dbReference type="ARBA" id="ARBA00022833"/>
    </source>
</evidence>
<dbReference type="InterPro" id="IPR007484">
    <property type="entry name" value="Peptidase_M28"/>
</dbReference>
<dbReference type="GO" id="GO:0046872">
    <property type="term" value="F:metal ion binding"/>
    <property type="evidence" value="ECO:0007669"/>
    <property type="project" value="UniProtKB-KW"/>
</dbReference>
<evidence type="ECO:0000256" key="21">
    <source>
        <dbReference type="SAM" id="SignalP"/>
    </source>
</evidence>
<dbReference type="EMBL" id="CP071793">
    <property type="protein sequence ID" value="QTD52730.1"/>
    <property type="molecule type" value="Genomic_DNA"/>
</dbReference>
<dbReference type="AlphaFoldDB" id="A0A8A4TT72"/>
<evidence type="ECO:0000313" key="23">
    <source>
        <dbReference type="EMBL" id="QTD52730.1"/>
    </source>
</evidence>
<evidence type="ECO:0000256" key="10">
    <source>
        <dbReference type="ARBA" id="ARBA00022729"/>
    </source>
</evidence>
<comment type="subunit">
    <text evidence="19">Homodimer. The monomeric form is inactive while the homodimer is active.</text>
</comment>
<keyword evidence="13" id="KW-0862">Zinc</keyword>
<evidence type="ECO:0000256" key="3">
    <source>
        <dbReference type="ARBA" id="ARBA00004555"/>
    </source>
</evidence>
<dbReference type="Proteomes" id="UP000663929">
    <property type="component" value="Chromosome"/>
</dbReference>
<proteinExistence type="predicted"/>
<dbReference type="PANTHER" id="PTHR12053:SF3">
    <property type="entry name" value="CARBOXYPEPTIDASE Q"/>
    <property type="match status" value="1"/>
</dbReference>
<dbReference type="InterPro" id="IPR039866">
    <property type="entry name" value="CPQ"/>
</dbReference>
<keyword evidence="24" id="KW-1185">Reference proteome</keyword>
<dbReference type="GO" id="GO:0004180">
    <property type="term" value="F:carboxypeptidase activity"/>
    <property type="evidence" value="ECO:0007669"/>
    <property type="project" value="UniProtKB-KW"/>
</dbReference>
<evidence type="ECO:0000259" key="22">
    <source>
        <dbReference type="Pfam" id="PF04389"/>
    </source>
</evidence>
<evidence type="ECO:0000256" key="2">
    <source>
        <dbReference type="ARBA" id="ARBA00004371"/>
    </source>
</evidence>
<dbReference type="GO" id="GO:0006508">
    <property type="term" value="P:proteolysis"/>
    <property type="evidence" value="ECO:0007669"/>
    <property type="project" value="UniProtKB-KW"/>
</dbReference>
<evidence type="ECO:0000256" key="17">
    <source>
        <dbReference type="ARBA" id="ARBA00023180"/>
    </source>
</evidence>
<feature type="domain" description="Peptidase M28" evidence="22">
    <location>
        <begin position="262"/>
        <end position="445"/>
    </location>
</feature>